<keyword evidence="2" id="KW-1185">Reference proteome</keyword>
<evidence type="ECO:0000313" key="2">
    <source>
        <dbReference type="Proteomes" id="UP001497644"/>
    </source>
</evidence>
<evidence type="ECO:0000313" key="1">
    <source>
        <dbReference type="EMBL" id="CAL1681086.1"/>
    </source>
</evidence>
<accession>A0AAV2NPC7</accession>
<reference evidence="1" key="1">
    <citation type="submission" date="2024-04" db="EMBL/GenBank/DDBJ databases">
        <authorList>
            <consortium name="Molecular Ecology Group"/>
        </authorList>
    </citation>
    <scope>NUCLEOTIDE SEQUENCE</scope>
</reference>
<organism evidence="1 2">
    <name type="scientific">Lasius platythorax</name>
    <dbReference type="NCBI Taxonomy" id="488582"/>
    <lineage>
        <taxon>Eukaryota</taxon>
        <taxon>Metazoa</taxon>
        <taxon>Ecdysozoa</taxon>
        <taxon>Arthropoda</taxon>
        <taxon>Hexapoda</taxon>
        <taxon>Insecta</taxon>
        <taxon>Pterygota</taxon>
        <taxon>Neoptera</taxon>
        <taxon>Endopterygota</taxon>
        <taxon>Hymenoptera</taxon>
        <taxon>Apocrita</taxon>
        <taxon>Aculeata</taxon>
        <taxon>Formicoidea</taxon>
        <taxon>Formicidae</taxon>
        <taxon>Formicinae</taxon>
        <taxon>Lasius</taxon>
        <taxon>Lasius</taxon>
    </lineage>
</organism>
<name>A0AAV2NPC7_9HYME</name>
<gene>
    <name evidence="1" type="ORF">LPLAT_LOCUS7238</name>
</gene>
<dbReference type="AlphaFoldDB" id="A0AAV2NPC7"/>
<sequence>MANISIKRKVPSPDSFVIKKRQVTIKDLLTDTVNKSLIEQSKGLTDLAAKIGQAIMAPPQTPSAPSAAASNASLGIQPMLSAIGFALGAVPEHAQLECLIGVLQYINDFSKKNK</sequence>
<dbReference type="Proteomes" id="UP001497644">
    <property type="component" value="Chromosome 3"/>
</dbReference>
<dbReference type="EMBL" id="OZ034826">
    <property type="protein sequence ID" value="CAL1681086.1"/>
    <property type="molecule type" value="Genomic_DNA"/>
</dbReference>
<proteinExistence type="predicted"/>
<protein>
    <submittedName>
        <fullName evidence="1">Uncharacterized protein</fullName>
    </submittedName>
</protein>